<evidence type="ECO:0000256" key="1">
    <source>
        <dbReference type="SAM" id="SignalP"/>
    </source>
</evidence>
<protein>
    <recommendedName>
        <fullName evidence="4">Peptidase inhibitor family I36</fullName>
    </recommendedName>
</protein>
<dbReference type="Proteomes" id="UP001500443">
    <property type="component" value="Unassembled WGS sequence"/>
</dbReference>
<sequence>MTKKLHAALVTAAAAAAALLAAPGASAQAVADGYERCPADHYCLFSGLDGTGDMAAIQDDTPDLAALGMDDRATSDWNRTDHRINLWSDADYTGCMAVTSPGGKGNFFSSFRDFFSSVEIDEPNGMSC</sequence>
<evidence type="ECO:0008006" key="4">
    <source>
        <dbReference type="Google" id="ProtNLM"/>
    </source>
</evidence>
<dbReference type="SUPFAM" id="SSF49695">
    <property type="entry name" value="gamma-Crystallin-like"/>
    <property type="match status" value="1"/>
</dbReference>
<evidence type="ECO:0000313" key="3">
    <source>
        <dbReference type="Proteomes" id="UP001500443"/>
    </source>
</evidence>
<gene>
    <name evidence="2" type="ORF">GCM10009802_04390</name>
</gene>
<keyword evidence="3" id="KW-1185">Reference proteome</keyword>
<dbReference type="Pfam" id="PF03995">
    <property type="entry name" value="Inhibitor_I36"/>
    <property type="match status" value="1"/>
</dbReference>
<keyword evidence="1" id="KW-0732">Signal</keyword>
<feature type="signal peptide" evidence="1">
    <location>
        <begin position="1"/>
        <end position="27"/>
    </location>
</feature>
<name>A0ABN2XC90_9ACTN</name>
<dbReference type="EMBL" id="BAAAPF010000004">
    <property type="protein sequence ID" value="GAA2108538.1"/>
    <property type="molecule type" value="Genomic_DNA"/>
</dbReference>
<accession>A0ABN2XC90</accession>
<comment type="caution">
    <text evidence="2">The sequence shown here is derived from an EMBL/GenBank/DDBJ whole genome shotgun (WGS) entry which is preliminary data.</text>
</comment>
<dbReference type="RefSeq" id="WP_344287273.1">
    <property type="nucleotide sequence ID" value="NZ_BAAAPF010000004.1"/>
</dbReference>
<proteinExistence type="predicted"/>
<organism evidence="2 3">
    <name type="scientific">Streptomyces synnematoformans</name>
    <dbReference type="NCBI Taxonomy" id="415721"/>
    <lineage>
        <taxon>Bacteria</taxon>
        <taxon>Bacillati</taxon>
        <taxon>Actinomycetota</taxon>
        <taxon>Actinomycetes</taxon>
        <taxon>Kitasatosporales</taxon>
        <taxon>Streptomycetaceae</taxon>
        <taxon>Streptomyces</taxon>
    </lineage>
</organism>
<feature type="chain" id="PRO_5047277933" description="Peptidase inhibitor family I36" evidence="1">
    <location>
        <begin position="28"/>
        <end position="128"/>
    </location>
</feature>
<reference evidence="2 3" key="1">
    <citation type="journal article" date="2019" name="Int. J. Syst. Evol. Microbiol.">
        <title>The Global Catalogue of Microorganisms (GCM) 10K type strain sequencing project: providing services to taxonomists for standard genome sequencing and annotation.</title>
        <authorList>
            <consortium name="The Broad Institute Genomics Platform"/>
            <consortium name="The Broad Institute Genome Sequencing Center for Infectious Disease"/>
            <person name="Wu L."/>
            <person name="Ma J."/>
        </authorList>
    </citation>
    <scope>NUCLEOTIDE SEQUENCE [LARGE SCALE GENOMIC DNA]</scope>
    <source>
        <strain evidence="2 3">JCM 15481</strain>
    </source>
</reference>
<evidence type="ECO:0000313" key="2">
    <source>
        <dbReference type="EMBL" id="GAA2108538.1"/>
    </source>
</evidence>
<dbReference type="Gene3D" id="2.60.20.10">
    <property type="entry name" value="Crystallins"/>
    <property type="match status" value="1"/>
</dbReference>
<dbReference type="InterPro" id="IPR011024">
    <property type="entry name" value="G_crystallin-like"/>
</dbReference>